<dbReference type="Proteomes" id="UP001140272">
    <property type="component" value="Unassembled WGS sequence"/>
</dbReference>
<feature type="region of interest" description="Disordered" evidence="1">
    <location>
        <begin position="1"/>
        <end position="25"/>
    </location>
</feature>
<name>A0A9X2YGC5_9MYCO</name>
<proteinExistence type="predicted"/>
<dbReference type="EMBL" id="JACKRN010000745">
    <property type="protein sequence ID" value="MCV7072785.1"/>
    <property type="molecule type" value="Genomic_DNA"/>
</dbReference>
<reference evidence="2" key="2">
    <citation type="journal article" date="2022" name="BMC Genomics">
        <title>Comparative genome analysis of mycobacteria focusing on tRNA and non-coding RNA.</title>
        <authorList>
            <person name="Behra P.R.K."/>
            <person name="Pettersson B.M.F."/>
            <person name="Ramesh M."/>
            <person name="Das S."/>
            <person name="Dasgupta S."/>
            <person name="Kirsebom L.A."/>
        </authorList>
    </citation>
    <scope>NUCLEOTIDE SEQUENCE</scope>
    <source>
        <strain evidence="2">DSM 45406</strain>
    </source>
</reference>
<protein>
    <submittedName>
        <fullName evidence="2">Uncharacterized protein</fullName>
    </submittedName>
</protein>
<evidence type="ECO:0000313" key="3">
    <source>
        <dbReference type="Proteomes" id="UP001140272"/>
    </source>
</evidence>
<reference evidence="2" key="1">
    <citation type="submission" date="2020-07" db="EMBL/GenBank/DDBJ databases">
        <authorList>
            <person name="Pettersson B.M.F."/>
            <person name="Behra P.R.K."/>
            <person name="Ramesh M."/>
            <person name="Das S."/>
            <person name="Dasgupta S."/>
            <person name="Kirsebom L.A."/>
        </authorList>
    </citation>
    <scope>NUCLEOTIDE SEQUENCE</scope>
    <source>
        <strain evidence="2">DSM 45406</strain>
    </source>
</reference>
<sequence>MGDRVGSACRVPSARATPAASGSGVWPRAANVIASANSTCTAVVAARRRASSLPGGAASGWWLTRIVQAWCSAVAARCRALSWPGPPMSSR</sequence>
<dbReference type="AlphaFoldDB" id="A0A9X2YGC5"/>
<evidence type="ECO:0000256" key="1">
    <source>
        <dbReference type="SAM" id="MobiDB-lite"/>
    </source>
</evidence>
<organism evidence="2 3">
    <name type="scientific">Mycolicibacterium rufum</name>
    <dbReference type="NCBI Taxonomy" id="318424"/>
    <lineage>
        <taxon>Bacteria</taxon>
        <taxon>Bacillati</taxon>
        <taxon>Actinomycetota</taxon>
        <taxon>Actinomycetes</taxon>
        <taxon>Mycobacteriales</taxon>
        <taxon>Mycobacteriaceae</taxon>
        <taxon>Mycolicibacterium</taxon>
    </lineage>
</organism>
<comment type="caution">
    <text evidence="2">The sequence shown here is derived from an EMBL/GenBank/DDBJ whole genome shotgun (WGS) entry which is preliminary data.</text>
</comment>
<evidence type="ECO:0000313" key="2">
    <source>
        <dbReference type="EMBL" id="MCV7072785.1"/>
    </source>
</evidence>
<gene>
    <name evidence="2" type="ORF">H7H73_22910</name>
</gene>
<accession>A0A9X2YGC5</accession>